<comment type="caution">
    <text evidence="2">The sequence shown here is derived from an EMBL/GenBank/DDBJ whole genome shotgun (WGS) entry which is preliminary data.</text>
</comment>
<evidence type="ECO:0000313" key="3">
    <source>
        <dbReference type="Proteomes" id="UP000305778"/>
    </source>
</evidence>
<sequence length="115" mass="12883">MTTDPRNYPRARIHLRAQTDLYEFAAAAGIHPELVRRFVTLGLLSPDTDTAGRMCFGSAAGPWKEPKPPSGRGVRDHRTQRHRARRPGTSMTSKKVSCGLSAALARRGRGRYRRR</sequence>
<dbReference type="Proteomes" id="UP000305778">
    <property type="component" value="Unassembled WGS sequence"/>
</dbReference>
<keyword evidence="3" id="KW-1185">Reference proteome</keyword>
<proteinExistence type="predicted"/>
<dbReference type="AlphaFoldDB" id="A0A4U0S7A4"/>
<gene>
    <name evidence="2" type="ORF">FCI23_51170</name>
</gene>
<dbReference type="OrthoDB" id="5526358at2"/>
<evidence type="ECO:0000256" key="1">
    <source>
        <dbReference type="SAM" id="MobiDB-lite"/>
    </source>
</evidence>
<organism evidence="2 3">
    <name type="scientific">Actinacidiphila oryziradicis</name>
    <dbReference type="NCBI Taxonomy" id="2571141"/>
    <lineage>
        <taxon>Bacteria</taxon>
        <taxon>Bacillati</taxon>
        <taxon>Actinomycetota</taxon>
        <taxon>Actinomycetes</taxon>
        <taxon>Kitasatosporales</taxon>
        <taxon>Streptomycetaceae</taxon>
        <taxon>Actinacidiphila</taxon>
    </lineage>
</organism>
<name>A0A4U0S7A4_9ACTN</name>
<evidence type="ECO:0008006" key="4">
    <source>
        <dbReference type="Google" id="ProtNLM"/>
    </source>
</evidence>
<dbReference type="RefSeq" id="WP_136730806.1">
    <property type="nucleotide sequence ID" value="NZ_SUMC01000164.1"/>
</dbReference>
<evidence type="ECO:0000313" key="2">
    <source>
        <dbReference type="EMBL" id="TJZ96284.1"/>
    </source>
</evidence>
<feature type="compositionally biased region" description="Basic residues" evidence="1">
    <location>
        <begin position="106"/>
        <end position="115"/>
    </location>
</feature>
<reference evidence="2 3" key="1">
    <citation type="submission" date="2019-04" db="EMBL/GenBank/DDBJ databases">
        <title>Streptomyces oryziradicis sp. nov., a novel actinomycete isolated from rhizosphere soil of rice (Oryza sativa L.).</title>
        <authorList>
            <person name="Li C."/>
        </authorList>
    </citation>
    <scope>NUCLEOTIDE SEQUENCE [LARGE SCALE GENOMIC DNA]</scope>
    <source>
        <strain evidence="2 3">NEAU-C40</strain>
    </source>
</reference>
<accession>A0A4U0S7A4</accession>
<dbReference type="EMBL" id="SUMC01000164">
    <property type="protein sequence ID" value="TJZ96284.1"/>
    <property type="molecule type" value="Genomic_DNA"/>
</dbReference>
<feature type="region of interest" description="Disordered" evidence="1">
    <location>
        <begin position="57"/>
        <end position="115"/>
    </location>
</feature>
<protein>
    <recommendedName>
        <fullName evidence="4">MerR family transcriptional regulator</fullName>
    </recommendedName>
</protein>